<protein>
    <recommendedName>
        <fullName evidence="3">ISXO2-like transposase domain-containing protein</fullName>
    </recommendedName>
</protein>
<reference evidence="1 2" key="2">
    <citation type="submission" date="2014-03" db="EMBL/GenBank/DDBJ databases">
        <title>The Genome Sequence of Anncaliia algerae insect isolate PRA339.</title>
        <authorList>
            <consortium name="The Broad Institute Genome Sequencing Platform"/>
            <consortium name="The Broad Institute Genome Sequencing Center for Infectious Disease"/>
            <person name="Cuomo C."/>
            <person name="Becnel J."/>
            <person name="Sanscrainte N."/>
            <person name="Walker B."/>
            <person name="Young S.K."/>
            <person name="Zeng Q."/>
            <person name="Gargeya S."/>
            <person name="Fitzgerald M."/>
            <person name="Haas B."/>
            <person name="Abouelleil A."/>
            <person name="Alvarado L."/>
            <person name="Arachchi H.M."/>
            <person name="Berlin A.M."/>
            <person name="Chapman S.B."/>
            <person name="Dewar J."/>
            <person name="Goldberg J."/>
            <person name="Griggs A."/>
            <person name="Gujja S."/>
            <person name="Hansen M."/>
            <person name="Howarth C."/>
            <person name="Imamovic A."/>
            <person name="Larimer J."/>
            <person name="McCowan C."/>
            <person name="Murphy C."/>
            <person name="Neiman D."/>
            <person name="Pearson M."/>
            <person name="Priest M."/>
            <person name="Roberts A."/>
            <person name="Saif S."/>
            <person name="Shea T."/>
            <person name="Sisk P."/>
            <person name="Sykes S."/>
            <person name="Wortman J."/>
            <person name="Nusbaum C."/>
            <person name="Birren B."/>
        </authorList>
    </citation>
    <scope>NUCLEOTIDE SEQUENCE [LARGE SCALE GENOMIC DNA]</scope>
    <source>
        <strain evidence="1 2">PRA339</strain>
    </source>
</reference>
<reference evidence="2" key="1">
    <citation type="submission" date="2013-02" db="EMBL/GenBank/DDBJ databases">
        <authorList>
            <consortium name="The Broad Institute Genome Sequencing Platform"/>
            <person name="Cuomo C."/>
            <person name="Becnel J."/>
            <person name="Sanscrainte N."/>
            <person name="Walker B."/>
            <person name="Young S.K."/>
            <person name="Zeng Q."/>
            <person name="Gargeya S."/>
            <person name="Fitzgerald M."/>
            <person name="Haas B."/>
            <person name="Abouelleil A."/>
            <person name="Alvarado L."/>
            <person name="Arachchi H.M."/>
            <person name="Berlin A.M."/>
            <person name="Chapman S.B."/>
            <person name="Dewar J."/>
            <person name="Goldberg J."/>
            <person name="Griggs A."/>
            <person name="Gujja S."/>
            <person name="Hansen M."/>
            <person name="Howarth C."/>
            <person name="Imamovic A."/>
            <person name="Larimer J."/>
            <person name="McCowan C."/>
            <person name="Murphy C."/>
            <person name="Neiman D."/>
            <person name="Pearson M."/>
            <person name="Priest M."/>
            <person name="Roberts A."/>
            <person name="Saif S."/>
            <person name="Shea T."/>
            <person name="Sisk P."/>
            <person name="Sykes S."/>
            <person name="Wortman J."/>
            <person name="Nusbaum C."/>
            <person name="Birren B."/>
        </authorList>
    </citation>
    <scope>NUCLEOTIDE SEQUENCE [LARGE SCALE GENOMIC DNA]</scope>
    <source>
        <strain evidence="2">PRA339</strain>
    </source>
</reference>
<dbReference type="HOGENOM" id="CLU_044348_2_0_1"/>
<dbReference type="OrthoDB" id="10295326at2759"/>
<evidence type="ECO:0008006" key="3">
    <source>
        <dbReference type="Google" id="ProtNLM"/>
    </source>
</evidence>
<evidence type="ECO:0000313" key="1">
    <source>
        <dbReference type="EMBL" id="KCZ79741.1"/>
    </source>
</evidence>
<gene>
    <name evidence="1" type="ORF">H312_02870</name>
</gene>
<keyword evidence="2" id="KW-1185">Reference proteome</keyword>
<dbReference type="VEuPathDB" id="MicrosporidiaDB:H312_02870"/>
<accession>A0A059EYE5</accession>
<name>A0A059EYE5_9MICR</name>
<evidence type="ECO:0000313" key="2">
    <source>
        <dbReference type="Proteomes" id="UP000030655"/>
    </source>
</evidence>
<proteinExistence type="predicted"/>
<dbReference type="Proteomes" id="UP000030655">
    <property type="component" value="Unassembled WGS sequence"/>
</dbReference>
<dbReference type="AlphaFoldDB" id="A0A059EYE5"/>
<dbReference type="EMBL" id="KK365234">
    <property type="protein sequence ID" value="KCZ79741.1"/>
    <property type="molecule type" value="Genomic_DNA"/>
</dbReference>
<sequence length="159" mass="18692">MSQSLKTKEEYKKIAAEFISSLSIKCPSNHIGRKISSKNIYNYRCKNKWCKINYNILENTPFKGSKLKIWKAIRIFDCWLFGLKIKDISFILRLNKNTITRYLNHLEEKLVKKYYSKIKPIGGKDVIVEIDESKFGKVKYNKGHRVEGVWVFGMTKCTN</sequence>
<organism evidence="1 2">
    <name type="scientific">Anncaliia algerae PRA339</name>
    <dbReference type="NCBI Taxonomy" id="1288291"/>
    <lineage>
        <taxon>Eukaryota</taxon>
        <taxon>Fungi</taxon>
        <taxon>Fungi incertae sedis</taxon>
        <taxon>Microsporidia</taxon>
        <taxon>Tubulinosematoidea</taxon>
        <taxon>Tubulinosematidae</taxon>
        <taxon>Anncaliia</taxon>
    </lineage>
</organism>